<evidence type="ECO:0000256" key="1">
    <source>
        <dbReference type="SAM" id="SignalP"/>
    </source>
</evidence>
<evidence type="ECO:0000313" key="4">
    <source>
        <dbReference type="Proteomes" id="UP000799444"/>
    </source>
</evidence>
<dbReference type="Pfam" id="PF18271">
    <property type="entry name" value="GH131_N"/>
    <property type="match status" value="1"/>
</dbReference>
<dbReference type="EMBL" id="ML996098">
    <property type="protein sequence ID" value="KAF2741188.1"/>
    <property type="molecule type" value="Genomic_DNA"/>
</dbReference>
<gene>
    <name evidence="3" type="ORF">EJ04DRAFT_454717</name>
</gene>
<comment type="caution">
    <text evidence="3">The sequence shown here is derived from an EMBL/GenBank/DDBJ whole genome shotgun (WGS) entry which is preliminary data.</text>
</comment>
<accession>A0A9P4RCQ4</accession>
<organism evidence="3 4">
    <name type="scientific">Polyplosphaeria fusca</name>
    <dbReference type="NCBI Taxonomy" id="682080"/>
    <lineage>
        <taxon>Eukaryota</taxon>
        <taxon>Fungi</taxon>
        <taxon>Dikarya</taxon>
        <taxon>Ascomycota</taxon>
        <taxon>Pezizomycotina</taxon>
        <taxon>Dothideomycetes</taxon>
        <taxon>Pleosporomycetidae</taxon>
        <taxon>Pleosporales</taxon>
        <taxon>Tetraplosphaeriaceae</taxon>
        <taxon>Polyplosphaeria</taxon>
    </lineage>
</organism>
<sequence>MFLVVFLLAATAAAQCSATFDGRIPRNATKALFTSAQSPFNPKYVLGQNVTWDQVVDFPDVGPSVFDKKVGGKPIEIIINDKSIFASSSEGAETALRRSELLVNNKPNTVSGKKTWFMSFRSSPTRPLNLTHEYVLAFHEAQDYQADFYSLKLGTPMHPRNTTPSYGQLIGYQSPLLTPDHFSNGSVLYLQGYKYASPVQTYFIVPFTEGTWHNLGLYLDYNDNVLQVLYSTGHERLNMVTPMLANNLSGAAPTTLGETHFGLQKRPVGANLTNFLYEGEQELGINETIVVGGIWQIQGHPKNCSIA</sequence>
<dbReference type="PANTHER" id="PTHR34612">
    <property type="entry name" value="GH131_N DOMAIN-CONTAINING PROTEIN"/>
    <property type="match status" value="1"/>
</dbReference>
<dbReference type="AlphaFoldDB" id="A0A9P4RCQ4"/>
<keyword evidence="1" id="KW-0732">Signal</keyword>
<feature type="domain" description="Glycoside hydrolase 131 catalytic N-terminal" evidence="2">
    <location>
        <begin position="19"/>
        <end position="295"/>
    </location>
</feature>
<feature type="signal peptide" evidence="1">
    <location>
        <begin position="1"/>
        <end position="18"/>
    </location>
</feature>
<feature type="chain" id="PRO_5040480374" description="Glycoside hydrolase 131 catalytic N-terminal domain-containing protein" evidence="1">
    <location>
        <begin position="19"/>
        <end position="307"/>
    </location>
</feature>
<dbReference type="OrthoDB" id="5283326at2759"/>
<dbReference type="PANTHER" id="PTHR34612:SF2">
    <property type="entry name" value="GLYCOSIDE HYDROLASE 131 CATALYTIC N-TERMINAL DOMAIN-CONTAINING PROTEIN"/>
    <property type="match status" value="1"/>
</dbReference>
<protein>
    <recommendedName>
        <fullName evidence="2">Glycoside hydrolase 131 catalytic N-terminal domain-containing protein</fullName>
    </recommendedName>
</protein>
<name>A0A9P4RCQ4_9PLEO</name>
<evidence type="ECO:0000259" key="2">
    <source>
        <dbReference type="Pfam" id="PF18271"/>
    </source>
</evidence>
<dbReference type="Proteomes" id="UP000799444">
    <property type="component" value="Unassembled WGS sequence"/>
</dbReference>
<dbReference type="Gene3D" id="2.60.120.1160">
    <property type="match status" value="1"/>
</dbReference>
<proteinExistence type="predicted"/>
<dbReference type="InterPro" id="IPR041524">
    <property type="entry name" value="GH131_N"/>
</dbReference>
<evidence type="ECO:0000313" key="3">
    <source>
        <dbReference type="EMBL" id="KAF2741188.1"/>
    </source>
</evidence>
<reference evidence="3" key="1">
    <citation type="journal article" date="2020" name="Stud. Mycol.">
        <title>101 Dothideomycetes genomes: a test case for predicting lifestyles and emergence of pathogens.</title>
        <authorList>
            <person name="Haridas S."/>
            <person name="Albert R."/>
            <person name="Binder M."/>
            <person name="Bloem J."/>
            <person name="Labutti K."/>
            <person name="Salamov A."/>
            <person name="Andreopoulos B."/>
            <person name="Baker S."/>
            <person name="Barry K."/>
            <person name="Bills G."/>
            <person name="Bluhm B."/>
            <person name="Cannon C."/>
            <person name="Castanera R."/>
            <person name="Culley D."/>
            <person name="Daum C."/>
            <person name="Ezra D."/>
            <person name="Gonzalez J."/>
            <person name="Henrissat B."/>
            <person name="Kuo A."/>
            <person name="Liang C."/>
            <person name="Lipzen A."/>
            <person name="Lutzoni F."/>
            <person name="Magnuson J."/>
            <person name="Mondo S."/>
            <person name="Nolan M."/>
            <person name="Ohm R."/>
            <person name="Pangilinan J."/>
            <person name="Park H.-J."/>
            <person name="Ramirez L."/>
            <person name="Alfaro M."/>
            <person name="Sun H."/>
            <person name="Tritt A."/>
            <person name="Yoshinaga Y."/>
            <person name="Zwiers L.-H."/>
            <person name="Turgeon B."/>
            <person name="Goodwin S."/>
            <person name="Spatafora J."/>
            <person name="Crous P."/>
            <person name="Grigoriev I."/>
        </authorList>
    </citation>
    <scope>NUCLEOTIDE SEQUENCE</scope>
    <source>
        <strain evidence="3">CBS 125425</strain>
    </source>
</reference>
<keyword evidence="4" id="KW-1185">Reference proteome</keyword>